<evidence type="ECO:0000313" key="4">
    <source>
        <dbReference type="Proteomes" id="UP001432027"/>
    </source>
</evidence>
<dbReference type="EMBL" id="BTSX01000002">
    <property type="protein sequence ID" value="GMS86962.1"/>
    <property type="molecule type" value="Genomic_DNA"/>
</dbReference>
<comment type="caution">
    <text evidence="3">The sequence shown here is derived from an EMBL/GenBank/DDBJ whole genome shotgun (WGS) entry which is preliminary data.</text>
</comment>
<protein>
    <recommendedName>
        <fullName evidence="2">C-type lectin domain-containing protein</fullName>
    </recommendedName>
</protein>
<dbReference type="InterPro" id="IPR035914">
    <property type="entry name" value="Sperma_CUB_dom_sf"/>
</dbReference>
<dbReference type="SUPFAM" id="SSF49854">
    <property type="entry name" value="Spermadhesin, CUB domain"/>
    <property type="match status" value="1"/>
</dbReference>
<organism evidence="3 4">
    <name type="scientific">Pristionchus entomophagus</name>
    <dbReference type="NCBI Taxonomy" id="358040"/>
    <lineage>
        <taxon>Eukaryota</taxon>
        <taxon>Metazoa</taxon>
        <taxon>Ecdysozoa</taxon>
        <taxon>Nematoda</taxon>
        <taxon>Chromadorea</taxon>
        <taxon>Rhabditida</taxon>
        <taxon>Rhabditina</taxon>
        <taxon>Diplogasteromorpha</taxon>
        <taxon>Diplogasteroidea</taxon>
        <taxon>Neodiplogasteridae</taxon>
        <taxon>Pristionchus</taxon>
    </lineage>
</organism>
<dbReference type="InterPro" id="IPR016186">
    <property type="entry name" value="C-type_lectin-like/link_sf"/>
</dbReference>
<dbReference type="AlphaFoldDB" id="A0AAV5SW28"/>
<feature type="domain" description="C-type lectin" evidence="2">
    <location>
        <begin position="1"/>
        <end position="83"/>
    </location>
</feature>
<accession>A0AAV5SW28</accession>
<reference evidence="3" key="1">
    <citation type="submission" date="2023-10" db="EMBL/GenBank/DDBJ databases">
        <title>Genome assembly of Pristionchus species.</title>
        <authorList>
            <person name="Yoshida K."/>
            <person name="Sommer R.J."/>
        </authorList>
    </citation>
    <scope>NUCLEOTIDE SEQUENCE</scope>
    <source>
        <strain evidence="3">RS0144</strain>
    </source>
</reference>
<dbReference type="PANTHER" id="PTHR22991">
    <property type="entry name" value="PROTEIN CBG13490"/>
    <property type="match status" value="1"/>
</dbReference>
<sequence length="159" mass="17434">QANSFVRRLAVSTGKVNSVFIGAKPSGKGDAFGWIDGSQWNYDNFYPGFPIKGLGDCIAMDTEGTTGQWANVDCASDLSFACSRSQNYCSTLACTSGPYKEGDIIYSPGFPYDASTPCDYILSVDSGKKVQLEVLVLEANTCCDRLILFENYQLVWRDR</sequence>
<dbReference type="Gene3D" id="3.10.100.10">
    <property type="entry name" value="Mannose-Binding Protein A, subunit A"/>
    <property type="match status" value="1"/>
</dbReference>
<evidence type="ECO:0000256" key="1">
    <source>
        <dbReference type="ARBA" id="ARBA00023157"/>
    </source>
</evidence>
<dbReference type="InterPro" id="IPR016187">
    <property type="entry name" value="CTDL_fold"/>
</dbReference>
<dbReference type="SUPFAM" id="SSF56436">
    <property type="entry name" value="C-type lectin-like"/>
    <property type="match status" value="1"/>
</dbReference>
<dbReference type="Proteomes" id="UP001432027">
    <property type="component" value="Unassembled WGS sequence"/>
</dbReference>
<evidence type="ECO:0000259" key="2">
    <source>
        <dbReference type="PROSITE" id="PS50041"/>
    </source>
</evidence>
<gene>
    <name evidence="3" type="ORF">PENTCL1PPCAC_9137</name>
</gene>
<dbReference type="Pfam" id="PF00059">
    <property type="entry name" value="Lectin_C"/>
    <property type="match status" value="1"/>
</dbReference>
<dbReference type="PANTHER" id="PTHR22991:SF40">
    <property type="entry name" value="PROTEIN CBG13490"/>
    <property type="match status" value="1"/>
</dbReference>
<dbReference type="InterPro" id="IPR050976">
    <property type="entry name" value="Snaclec"/>
</dbReference>
<dbReference type="InterPro" id="IPR001304">
    <property type="entry name" value="C-type_lectin-like"/>
</dbReference>
<proteinExistence type="predicted"/>
<dbReference type="InterPro" id="IPR018378">
    <property type="entry name" value="C-type_lectin_CS"/>
</dbReference>
<name>A0AAV5SW28_9BILA</name>
<feature type="non-terminal residue" evidence="3">
    <location>
        <position position="1"/>
    </location>
</feature>
<dbReference type="PROSITE" id="PS00615">
    <property type="entry name" value="C_TYPE_LECTIN_1"/>
    <property type="match status" value="1"/>
</dbReference>
<dbReference type="PROSITE" id="PS50041">
    <property type="entry name" value="C_TYPE_LECTIN_2"/>
    <property type="match status" value="1"/>
</dbReference>
<keyword evidence="4" id="KW-1185">Reference proteome</keyword>
<evidence type="ECO:0000313" key="3">
    <source>
        <dbReference type="EMBL" id="GMS86962.1"/>
    </source>
</evidence>
<keyword evidence="1" id="KW-1015">Disulfide bond</keyword>